<reference evidence="4" key="1">
    <citation type="submission" date="2016-04" db="EMBL/GenBank/DDBJ databases">
        <title>Cephalotus genome sequencing.</title>
        <authorList>
            <person name="Fukushima K."/>
            <person name="Hasebe M."/>
            <person name="Fang X."/>
        </authorList>
    </citation>
    <scope>NUCLEOTIDE SEQUENCE [LARGE SCALE GENOMIC DNA]</scope>
    <source>
        <strain evidence="4">cv. St1</strain>
    </source>
</reference>
<dbReference type="GO" id="GO:0016579">
    <property type="term" value="P:protein deubiquitination"/>
    <property type="evidence" value="ECO:0007669"/>
    <property type="project" value="InterPro"/>
</dbReference>
<feature type="domain" description="USP" evidence="2">
    <location>
        <begin position="1"/>
        <end position="196"/>
    </location>
</feature>
<dbReference type="AlphaFoldDB" id="A0A1Q3CQG5"/>
<protein>
    <submittedName>
        <fullName evidence="3">UCH domain-containing protein</fullName>
    </submittedName>
</protein>
<dbReference type="InterPro" id="IPR050164">
    <property type="entry name" value="Peptidase_C19"/>
</dbReference>
<accession>A0A1Q3CQG5</accession>
<evidence type="ECO:0000313" key="3">
    <source>
        <dbReference type="EMBL" id="GAV82477.1"/>
    </source>
</evidence>
<dbReference type="Proteomes" id="UP000187406">
    <property type="component" value="Unassembled WGS sequence"/>
</dbReference>
<proteinExistence type="inferred from homology"/>
<dbReference type="PANTHER" id="PTHR24006">
    <property type="entry name" value="UBIQUITIN CARBOXYL-TERMINAL HYDROLASE"/>
    <property type="match status" value="1"/>
</dbReference>
<name>A0A1Q3CQG5_CEPFO</name>
<keyword evidence="4" id="KW-1185">Reference proteome</keyword>
<dbReference type="GO" id="GO:0005634">
    <property type="term" value="C:nucleus"/>
    <property type="evidence" value="ECO:0007669"/>
    <property type="project" value="TreeGrafter"/>
</dbReference>
<sequence>MKFDDSKIPFGRKTYLRLNPLRDFFLCSTISILSCSNCSYTSSQTETCYALSLGITAEMSLAAALSFFNKMKELADVLCDGCKQRVKAEKKILLEKGVPFLIIQLSKFYSSEDKIKGYIAFPLLLDMTPYCSSPSDMEYELYSFIVHVGETDSLGHYYAFVSMPSLWYKLNDEDFDEVDIQAVLKQDAYILFYKRRTLDITILPSYSDSFVELLVTRPVSALLWEMSPTRGRPGANNPALLNCSLRLLRNAPGTRYSKARGESLGKTRNICGA</sequence>
<dbReference type="EMBL" id="BDDD01002645">
    <property type="protein sequence ID" value="GAV82477.1"/>
    <property type="molecule type" value="Genomic_DNA"/>
</dbReference>
<dbReference type="Gene3D" id="3.90.70.10">
    <property type="entry name" value="Cysteine proteinases"/>
    <property type="match status" value="1"/>
</dbReference>
<comment type="caution">
    <text evidence="3">The sequence shown here is derived from an EMBL/GenBank/DDBJ whole genome shotgun (WGS) entry which is preliminary data.</text>
</comment>
<evidence type="ECO:0000313" key="4">
    <source>
        <dbReference type="Proteomes" id="UP000187406"/>
    </source>
</evidence>
<dbReference type="InParanoid" id="A0A1Q3CQG5"/>
<dbReference type="SUPFAM" id="SSF54001">
    <property type="entry name" value="Cysteine proteinases"/>
    <property type="match status" value="1"/>
</dbReference>
<comment type="similarity">
    <text evidence="1">Belongs to the peptidase C19 family.</text>
</comment>
<dbReference type="PROSITE" id="PS50235">
    <property type="entry name" value="USP_3"/>
    <property type="match status" value="1"/>
</dbReference>
<evidence type="ECO:0000256" key="1">
    <source>
        <dbReference type="ARBA" id="ARBA00009085"/>
    </source>
</evidence>
<gene>
    <name evidence="3" type="ORF">CFOL_v3_25928</name>
</gene>
<dbReference type="InterPro" id="IPR038765">
    <property type="entry name" value="Papain-like_cys_pep_sf"/>
</dbReference>
<dbReference type="GO" id="GO:0004843">
    <property type="term" value="F:cysteine-type deubiquitinase activity"/>
    <property type="evidence" value="ECO:0007669"/>
    <property type="project" value="InterPro"/>
</dbReference>
<dbReference type="STRING" id="3775.A0A1Q3CQG5"/>
<dbReference type="OrthoDB" id="2020758at2759"/>
<dbReference type="InterPro" id="IPR001394">
    <property type="entry name" value="Peptidase_C19_UCH"/>
</dbReference>
<dbReference type="InterPro" id="IPR018200">
    <property type="entry name" value="USP_CS"/>
</dbReference>
<dbReference type="PROSITE" id="PS51257">
    <property type="entry name" value="PROKAR_LIPOPROTEIN"/>
    <property type="match status" value="1"/>
</dbReference>
<dbReference type="InterPro" id="IPR028889">
    <property type="entry name" value="USP"/>
</dbReference>
<dbReference type="PROSITE" id="PS00973">
    <property type="entry name" value="USP_2"/>
    <property type="match status" value="1"/>
</dbReference>
<evidence type="ECO:0000259" key="2">
    <source>
        <dbReference type="PROSITE" id="PS50235"/>
    </source>
</evidence>
<organism evidence="3 4">
    <name type="scientific">Cephalotus follicularis</name>
    <name type="common">Albany pitcher plant</name>
    <dbReference type="NCBI Taxonomy" id="3775"/>
    <lineage>
        <taxon>Eukaryota</taxon>
        <taxon>Viridiplantae</taxon>
        <taxon>Streptophyta</taxon>
        <taxon>Embryophyta</taxon>
        <taxon>Tracheophyta</taxon>
        <taxon>Spermatophyta</taxon>
        <taxon>Magnoliopsida</taxon>
        <taxon>eudicotyledons</taxon>
        <taxon>Gunneridae</taxon>
        <taxon>Pentapetalae</taxon>
        <taxon>rosids</taxon>
        <taxon>fabids</taxon>
        <taxon>Oxalidales</taxon>
        <taxon>Cephalotaceae</taxon>
        <taxon>Cephalotus</taxon>
    </lineage>
</organism>
<dbReference type="Pfam" id="PF00443">
    <property type="entry name" value="UCH"/>
    <property type="match status" value="1"/>
</dbReference>
<dbReference type="GO" id="GO:0005829">
    <property type="term" value="C:cytosol"/>
    <property type="evidence" value="ECO:0007669"/>
    <property type="project" value="TreeGrafter"/>
</dbReference>